<evidence type="ECO:0000259" key="1">
    <source>
        <dbReference type="Pfam" id="PF12680"/>
    </source>
</evidence>
<evidence type="ECO:0000313" key="2">
    <source>
        <dbReference type="EMBL" id="MCY1009376.1"/>
    </source>
</evidence>
<name>A0A9X3ESY5_9BACT</name>
<dbReference type="EMBL" id="JAPNKE010000002">
    <property type="protein sequence ID" value="MCY1009376.1"/>
    <property type="molecule type" value="Genomic_DNA"/>
</dbReference>
<proteinExistence type="predicted"/>
<dbReference type="AlphaFoldDB" id="A0A9X3ESY5"/>
<comment type="caution">
    <text evidence="2">The sequence shown here is derived from an EMBL/GenBank/DDBJ whole genome shotgun (WGS) entry which is preliminary data.</text>
</comment>
<dbReference type="Pfam" id="PF12680">
    <property type="entry name" value="SnoaL_2"/>
    <property type="match status" value="1"/>
</dbReference>
<dbReference type="SUPFAM" id="SSF54427">
    <property type="entry name" value="NTF2-like"/>
    <property type="match status" value="1"/>
</dbReference>
<keyword evidence="3" id="KW-1185">Reference proteome</keyword>
<sequence length="120" mass="13353">MEHKPFVDQMFARVDALDAEGFAACFTERGSFQFANHPVVTGRTAIRDFIAGFFAGIGGIRHQFDNAWSLGDRAFCNGFVTYVRKDGSELTVPWATISRFEDGKLAEYLAYVDASKLFAP</sequence>
<dbReference type="Proteomes" id="UP001150924">
    <property type="component" value="Unassembled WGS sequence"/>
</dbReference>
<dbReference type="RefSeq" id="WP_267772040.1">
    <property type="nucleotide sequence ID" value="NZ_JAPNKE010000002.1"/>
</dbReference>
<accession>A0A9X3ESY5</accession>
<dbReference type="InterPro" id="IPR037401">
    <property type="entry name" value="SnoaL-like"/>
</dbReference>
<protein>
    <submittedName>
        <fullName evidence="2">Nuclear transport factor 2 family protein</fullName>
    </submittedName>
</protein>
<dbReference type="Gene3D" id="3.10.450.50">
    <property type="match status" value="1"/>
</dbReference>
<organism evidence="2 3">
    <name type="scientific">Nannocystis pusilla</name>
    <dbReference type="NCBI Taxonomy" id="889268"/>
    <lineage>
        <taxon>Bacteria</taxon>
        <taxon>Pseudomonadati</taxon>
        <taxon>Myxococcota</taxon>
        <taxon>Polyangia</taxon>
        <taxon>Nannocystales</taxon>
        <taxon>Nannocystaceae</taxon>
        <taxon>Nannocystis</taxon>
    </lineage>
</organism>
<reference evidence="2" key="1">
    <citation type="submission" date="2022-11" db="EMBL/GenBank/DDBJ databases">
        <title>Minimal conservation of predation-associated metabolite biosynthetic gene clusters underscores biosynthetic potential of Myxococcota including descriptions for ten novel species: Archangium lansinium sp. nov., Myxococcus landrumus sp. nov., Nannocystis bai.</title>
        <authorList>
            <person name="Ahearne A."/>
            <person name="Stevens C."/>
            <person name="Phillips K."/>
        </authorList>
    </citation>
    <scope>NUCLEOTIDE SEQUENCE</scope>
    <source>
        <strain evidence="2">Na p29</strain>
    </source>
</reference>
<dbReference type="InterPro" id="IPR032710">
    <property type="entry name" value="NTF2-like_dom_sf"/>
</dbReference>
<feature type="domain" description="SnoaL-like" evidence="1">
    <location>
        <begin position="7"/>
        <end position="108"/>
    </location>
</feature>
<evidence type="ECO:0000313" key="3">
    <source>
        <dbReference type="Proteomes" id="UP001150924"/>
    </source>
</evidence>
<gene>
    <name evidence="2" type="ORF">OV079_28190</name>
</gene>